<name>C8WRR1_ALIAD</name>
<keyword evidence="3" id="KW-1185">Reference proteome</keyword>
<dbReference type="HOGENOM" id="CLU_3148673_0_0_9"/>
<reference evidence="3" key="1">
    <citation type="submission" date="2009-09" db="EMBL/GenBank/DDBJ databases">
        <title>The complete chromosome of Alicyclobacillus acidocaldarius subsp. acidocaldarius DSM 446.</title>
        <authorList>
            <consortium name="US DOE Joint Genome Institute (JGI-PGF)"/>
            <person name="Lucas S."/>
            <person name="Copeland A."/>
            <person name="Lapidus A."/>
            <person name="Glavina del Rio T."/>
            <person name="Dalin E."/>
            <person name="Tice H."/>
            <person name="Bruce D."/>
            <person name="Goodwin L."/>
            <person name="Pitluck S."/>
            <person name="Kyrpides N."/>
            <person name="Mavromatis K."/>
            <person name="Ivanova N."/>
            <person name="Ovchinnikova G."/>
            <person name="Chertkov O."/>
            <person name="Sims D."/>
            <person name="Brettin T."/>
            <person name="Detter J.C."/>
            <person name="Han C."/>
            <person name="Larimer F."/>
            <person name="Land M."/>
            <person name="Hauser L."/>
            <person name="Markowitz V."/>
            <person name="Cheng J.-F."/>
            <person name="Hugenholtz P."/>
            <person name="Woyke T."/>
            <person name="Wu D."/>
            <person name="Pukall R."/>
            <person name="Klenk H.-P."/>
            <person name="Eisen J.A."/>
        </authorList>
    </citation>
    <scope>NUCLEOTIDE SEQUENCE [LARGE SCALE GENOMIC DNA]</scope>
    <source>
        <strain evidence="3">ATCC 27009 / DSM 446 / BCRC 14685 / JCM 5260 / KCTC 1825 / NBRC 15652 / NCIMB 11725 / NRRL B-14509 / 104-IA</strain>
    </source>
</reference>
<proteinExistence type="predicted"/>
<dbReference type="KEGG" id="aac:Aaci_2315"/>
<dbReference type="EMBL" id="CP001727">
    <property type="protein sequence ID" value="ACV59322.1"/>
    <property type="molecule type" value="Genomic_DNA"/>
</dbReference>
<sequence length="48" mass="4847">MKRIKQLAISLAAFVGLLTVAPVAANASVVHSGTITSSAIAQDPWPGS</sequence>
<evidence type="ECO:0000256" key="1">
    <source>
        <dbReference type="SAM" id="SignalP"/>
    </source>
</evidence>
<gene>
    <name evidence="2" type="ordered locus">Aaci_2315</name>
</gene>
<feature type="chain" id="PRO_5002992925" evidence="1">
    <location>
        <begin position="28"/>
        <end position="48"/>
    </location>
</feature>
<protein>
    <submittedName>
        <fullName evidence="2">Uncharacterized protein</fullName>
    </submittedName>
</protein>
<evidence type="ECO:0000313" key="2">
    <source>
        <dbReference type="EMBL" id="ACV59322.1"/>
    </source>
</evidence>
<accession>C8WRR1</accession>
<dbReference type="Proteomes" id="UP000001917">
    <property type="component" value="Chromosome"/>
</dbReference>
<organism evidence="2 3">
    <name type="scientific">Alicyclobacillus acidocaldarius subsp. acidocaldarius (strain ATCC 27009 / DSM 446 / BCRC 14685 / JCM 5260 / KCTC 1825 / NBRC 15652 / NCIMB 11725 / NRRL B-14509 / 104-IA)</name>
    <name type="common">Bacillus acidocaldarius</name>
    <dbReference type="NCBI Taxonomy" id="521098"/>
    <lineage>
        <taxon>Bacteria</taxon>
        <taxon>Bacillati</taxon>
        <taxon>Bacillota</taxon>
        <taxon>Bacilli</taxon>
        <taxon>Bacillales</taxon>
        <taxon>Alicyclobacillaceae</taxon>
        <taxon>Alicyclobacillus</taxon>
    </lineage>
</organism>
<reference evidence="2 3" key="2">
    <citation type="journal article" date="2010" name="Stand. Genomic Sci.">
        <title>Complete genome sequence of Alicyclobacillus acidocaldarius type strain (104-IA).</title>
        <authorList>
            <person name="Mavromatis K."/>
            <person name="Sikorski J."/>
            <person name="Lapidus A."/>
            <person name="Glavina Del Rio T."/>
            <person name="Copeland A."/>
            <person name="Tice H."/>
            <person name="Cheng J.F."/>
            <person name="Lucas S."/>
            <person name="Chen F."/>
            <person name="Nolan M."/>
            <person name="Bruce D."/>
            <person name="Goodwin L."/>
            <person name="Pitluck S."/>
            <person name="Ivanova N."/>
            <person name="Ovchinnikova G."/>
            <person name="Pati A."/>
            <person name="Chen A."/>
            <person name="Palaniappan K."/>
            <person name="Land M."/>
            <person name="Hauser L."/>
            <person name="Chang Y.J."/>
            <person name="Jeffries C.D."/>
            <person name="Chain P."/>
            <person name="Meincke L."/>
            <person name="Sims D."/>
            <person name="Chertkov O."/>
            <person name="Han C."/>
            <person name="Brettin T."/>
            <person name="Detter J.C."/>
            <person name="Wahrenburg C."/>
            <person name="Rohde M."/>
            <person name="Pukall R."/>
            <person name="Goker M."/>
            <person name="Bristow J."/>
            <person name="Eisen J.A."/>
            <person name="Markowitz V."/>
            <person name="Hugenholtz P."/>
            <person name="Klenk H.P."/>
            <person name="Kyrpides N.C."/>
        </authorList>
    </citation>
    <scope>NUCLEOTIDE SEQUENCE [LARGE SCALE GENOMIC DNA]</scope>
    <source>
        <strain evidence="3">ATCC 27009 / DSM 446 / BCRC 14685 / JCM 5260 / KCTC 1825 / NBRC 15652 / NCIMB 11725 / NRRL B-14509 / 104-IA</strain>
    </source>
</reference>
<feature type="signal peptide" evidence="1">
    <location>
        <begin position="1"/>
        <end position="27"/>
    </location>
</feature>
<keyword evidence="1" id="KW-0732">Signal</keyword>
<dbReference type="AlphaFoldDB" id="C8WRR1"/>
<evidence type="ECO:0000313" key="3">
    <source>
        <dbReference type="Proteomes" id="UP000001917"/>
    </source>
</evidence>